<feature type="compositionally biased region" description="Polar residues" evidence="1">
    <location>
        <begin position="21"/>
        <end position="48"/>
    </location>
</feature>
<evidence type="ECO:0000313" key="2">
    <source>
        <dbReference type="EnsemblPlants" id="PGSC0003DMT400091187"/>
    </source>
</evidence>
<sequence>MKKLTSWRREELTEHDELTRSSEPWQGSRTVTGSTVRRPSHSLELNSTRPRRHTMGPFTGRGHDDGPWWCP</sequence>
<reference evidence="3" key="1">
    <citation type="journal article" date="2011" name="Nature">
        <title>Genome sequence and analysis of the tuber crop potato.</title>
        <authorList>
            <consortium name="The Potato Genome Sequencing Consortium"/>
        </authorList>
    </citation>
    <scope>NUCLEOTIDE SEQUENCE [LARGE SCALE GENOMIC DNA]</scope>
    <source>
        <strain evidence="3">cv. DM1-3 516 R44</strain>
    </source>
</reference>
<name>M1DM22_SOLTU</name>
<dbReference type="Gramene" id="PGSC0003DMT400091187">
    <property type="protein sequence ID" value="PGSC0003DMT400091187"/>
    <property type="gene ID" value="PGSC0003DMG400040758"/>
</dbReference>
<dbReference type="Proteomes" id="UP000011115">
    <property type="component" value="Unassembled WGS sequence"/>
</dbReference>
<reference evidence="2" key="2">
    <citation type="submission" date="2015-06" db="UniProtKB">
        <authorList>
            <consortium name="EnsemblPlants"/>
        </authorList>
    </citation>
    <scope>IDENTIFICATION</scope>
    <source>
        <strain evidence="2">DM1-3 516 R44</strain>
    </source>
</reference>
<proteinExistence type="predicted"/>
<keyword evidence="3" id="KW-1185">Reference proteome</keyword>
<evidence type="ECO:0000256" key="1">
    <source>
        <dbReference type="SAM" id="MobiDB-lite"/>
    </source>
</evidence>
<feature type="compositionally biased region" description="Basic and acidic residues" evidence="1">
    <location>
        <begin position="61"/>
        <end position="71"/>
    </location>
</feature>
<dbReference type="AlphaFoldDB" id="M1DM22"/>
<accession>M1DM22</accession>
<protein>
    <submittedName>
        <fullName evidence="2">Uncharacterized protein</fullName>
    </submittedName>
</protein>
<feature type="compositionally biased region" description="Basic and acidic residues" evidence="1">
    <location>
        <begin position="7"/>
        <end position="20"/>
    </location>
</feature>
<dbReference type="EnsemblPlants" id="PGSC0003DMT400091187">
    <property type="protein sequence ID" value="PGSC0003DMT400091187"/>
    <property type="gene ID" value="PGSC0003DMG400040758"/>
</dbReference>
<dbReference type="HOGENOM" id="CLU_2744990_0_0_1"/>
<organism evidence="2 3">
    <name type="scientific">Solanum tuberosum</name>
    <name type="common">Potato</name>
    <dbReference type="NCBI Taxonomy" id="4113"/>
    <lineage>
        <taxon>Eukaryota</taxon>
        <taxon>Viridiplantae</taxon>
        <taxon>Streptophyta</taxon>
        <taxon>Embryophyta</taxon>
        <taxon>Tracheophyta</taxon>
        <taxon>Spermatophyta</taxon>
        <taxon>Magnoliopsida</taxon>
        <taxon>eudicotyledons</taxon>
        <taxon>Gunneridae</taxon>
        <taxon>Pentapetalae</taxon>
        <taxon>asterids</taxon>
        <taxon>lamiids</taxon>
        <taxon>Solanales</taxon>
        <taxon>Solanaceae</taxon>
        <taxon>Solanoideae</taxon>
        <taxon>Solaneae</taxon>
        <taxon>Solanum</taxon>
    </lineage>
</organism>
<dbReference type="PaxDb" id="4113-PGSC0003DMT400091187"/>
<dbReference type="InParanoid" id="M1DM22"/>
<feature type="region of interest" description="Disordered" evidence="1">
    <location>
        <begin position="1"/>
        <end position="71"/>
    </location>
</feature>
<evidence type="ECO:0000313" key="3">
    <source>
        <dbReference type="Proteomes" id="UP000011115"/>
    </source>
</evidence>